<organism evidence="3 4">
    <name type="scientific">Actinorhabdospora filicis</name>
    <dbReference type="NCBI Taxonomy" id="1785913"/>
    <lineage>
        <taxon>Bacteria</taxon>
        <taxon>Bacillati</taxon>
        <taxon>Actinomycetota</taxon>
        <taxon>Actinomycetes</taxon>
        <taxon>Micromonosporales</taxon>
        <taxon>Micromonosporaceae</taxon>
        <taxon>Actinorhabdospora</taxon>
    </lineage>
</organism>
<dbReference type="Proteomes" id="UP001165079">
    <property type="component" value="Unassembled WGS sequence"/>
</dbReference>
<dbReference type="RefSeq" id="WP_432705293.1">
    <property type="nucleotide sequence ID" value="NZ_BSTX01000001.1"/>
</dbReference>
<feature type="region of interest" description="Disordered" evidence="1">
    <location>
        <begin position="1"/>
        <end position="25"/>
    </location>
</feature>
<dbReference type="Pfam" id="PF01882">
    <property type="entry name" value="DUF58"/>
    <property type="match status" value="1"/>
</dbReference>
<gene>
    <name evidence="3" type="ORF">Afil01_12160</name>
</gene>
<dbReference type="PANTHER" id="PTHR33608">
    <property type="entry name" value="BLL2464 PROTEIN"/>
    <property type="match status" value="1"/>
</dbReference>
<protein>
    <recommendedName>
        <fullName evidence="2">DUF58 domain-containing protein</fullName>
    </recommendedName>
</protein>
<sequence>MTANLAMALSPATGQAPDLPKDDEDKPMWAPTRALRRAVAVAATAAGLGVLFGRLDLVVVAVPFIVGLSIALLKRPTRPPTVRLDIERAINAEGGDVDARLMVFNPEDTEYSSLVTRTAVPRWIKARHGYGTYAATVAPNTATVVQIGGSVERWGEHPIGPAHVMAYACDNLLQCRPVAAPMQQVRAYPVSEPFTADDAMPRAGGLSGAHRSRRPGEGGELAGVRHYQPGDRLRRIDWRVSLRTRELHVNHTLSDRDAEVVLLLDMGADAGESGGVKGASSVLDTTVRATASIADHYLSRGDRVSCVEYGGRIRRLRAGGGRRHYLAILDWLLGVRVWQGSGDEERLLRTGGLPSNALVVMLTPLLDDSAVAALATMARSGRFVVVVDTLPPDVRPPHDTPWSPIAERLWRLDRENVVAELREHGVPVVPWTGTGSLDQVLRDVTRMSAARGAVI</sequence>
<evidence type="ECO:0000313" key="4">
    <source>
        <dbReference type="Proteomes" id="UP001165079"/>
    </source>
</evidence>
<reference evidence="3" key="1">
    <citation type="submission" date="2023-03" db="EMBL/GenBank/DDBJ databases">
        <title>Actinorhabdospora filicis NBRC 111898.</title>
        <authorList>
            <person name="Ichikawa N."/>
            <person name="Sato H."/>
            <person name="Tonouchi N."/>
        </authorList>
    </citation>
    <scope>NUCLEOTIDE SEQUENCE</scope>
    <source>
        <strain evidence="3">NBRC 111898</strain>
    </source>
</reference>
<feature type="domain" description="DUF58" evidence="2">
    <location>
        <begin position="224"/>
        <end position="337"/>
    </location>
</feature>
<dbReference type="PANTHER" id="PTHR33608:SF14">
    <property type="entry name" value="POSSIBLE CONSERVED SECRETED PROTEIN"/>
    <property type="match status" value="1"/>
</dbReference>
<keyword evidence="4" id="KW-1185">Reference proteome</keyword>
<dbReference type="EMBL" id="BSTX01000001">
    <property type="protein sequence ID" value="GLZ76409.1"/>
    <property type="molecule type" value="Genomic_DNA"/>
</dbReference>
<dbReference type="AlphaFoldDB" id="A0A9W6SFW6"/>
<comment type="caution">
    <text evidence="3">The sequence shown here is derived from an EMBL/GenBank/DDBJ whole genome shotgun (WGS) entry which is preliminary data.</text>
</comment>
<feature type="region of interest" description="Disordered" evidence="1">
    <location>
        <begin position="196"/>
        <end position="226"/>
    </location>
</feature>
<dbReference type="InterPro" id="IPR002881">
    <property type="entry name" value="DUF58"/>
</dbReference>
<name>A0A9W6SFW6_9ACTN</name>
<proteinExistence type="predicted"/>
<evidence type="ECO:0000256" key="1">
    <source>
        <dbReference type="SAM" id="MobiDB-lite"/>
    </source>
</evidence>
<evidence type="ECO:0000313" key="3">
    <source>
        <dbReference type="EMBL" id="GLZ76409.1"/>
    </source>
</evidence>
<accession>A0A9W6SFW6</accession>
<evidence type="ECO:0000259" key="2">
    <source>
        <dbReference type="Pfam" id="PF01882"/>
    </source>
</evidence>